<evidence type="ECO:0000313" key="2">
    <source>
        <dbReference type="EMBL" id="QKU35713.1"/>
    </source>
</evidence>
<feature type="domain" description="DUF5866" evidence="1">
    <location>
        <begin position="18"/>
        <end position="80"/>
    </location>
</feature>
<protein>
    <recommendedName>
        <fullName evidence="1">DUF5866 domain-containing protein</fullName>
    </recommendedName>
</protein>
<dbReference type="GeneID" id="80519156"/>
<organism evidence="2">
    <name type="scientific">Tupanvirus soda lake</name>
    <dbReference type="NCBI Taxonomy" id="2126985"/>
    <lineage>
        <taxon>Viruses</taxon>
        <taxon>Varidnaviria</taxon>
        <taxon>Bamfordvirae</taxon>
        <taxon>Nucleocytoviricota</taxon>
        <taxon>Megaviricetes</taxon>
        <taxon>Imitervirales</taxon>
        <taxon>Mimiviridae</taxon>
        <taxon>Megamimivirinae</taxon>
        <taxon>Tupanvirus</taxon>
        <taxon>Tupanvirus salinum</taxon>
    </lineage>
</organism>
<dbReference type="InterPro" id="IPR043842">
    <property type="entry name" value="DUF5866"/>
</dbReference>
<proteinExistence type="predicted"/>
<dbReference type="KEGG" id="vg:80519156"/>
<dbReference type="EMBL" id="KY523104">
    <property type="protein sequence ID" value="QKU35713.1"/>
    <property type="molecule type" value="Genomic_DNA"/>
</dbReference>
<accession>A0A6N1NX10</accession>
<evidence type="ECO:0000259" key="1">
    <source>
        <dbReference type="Pfam" id="PF19184"/>
    </source>
</evidence>
<reference evidence="2" key="1">
    <citation type="submission" date="2017-01" db="EMBL/GenBank/DDBJ databases">
        <authorList>
            <person name="Assis F.L."/>
            <person name="Abrahao J.S."/>
            <person name="Silva L."/>
            <person name="Khalil J.B."/>
            <person name="Rodrigues R."/>
            <person name="Silva L.S."/>
            <person name="Arantes T."/>
            <person name="Boratto P."/>
            <person name="Andrade M."/>
            <person name="Kroon E.G."/>
            <person name="Ribeiro B."/>
            <person name="Bergier I."/>
            <person name="Seligmann H."/>
            <person name="Ghigo E."/>
            <person name="Colson P."/>
            <person name="Levasseur A."/>
            <person name="Raoult D."/>
            <person name="Scola B.L."/>
        </authorList>
    </citation>
    <scope>NUCLEOTIDE SEQUENCE</scope>
    <source>
        <strain evidence="2">Soda lake</strain>
    </source>
</reference>
<dbReference type="RefSeq" id="YP_010782392.1">
    <property type="nucleotide sequence ID" value="NC_075039.1"/>
</dbReference>
<reference evidence="2" key="2">
    <citation type="journal article" date="2018" name="Nat. Commun.">
        <title>Tailed giant Tupanvirus possesses the most complete translational apparatus of the known virosphere.</title>
        <authorList>
            <person name="Abrahao J."/>
            <person name="Silva L."/>
            <person name="Silva L.S."/>
            <person name="Khalil J.Y.B."/>
            <person name="Rodrigues R."/>
            <person name="Arantes T."/>
            <person name="Assis F."/>
            <person name="Boratto P."/>
            <person name="Andrade M."/>
            <person name="Kroon E.G."/>
            <person name="Ribeiro B."/>
            <person name="Bergier I."/>
            <person name="Seligmann H."/>
            <person name="Ghigo E."/>
            <person name="Colson P."/>
            <person name="Levasseur A."/>
            <person name="Kroemer G."/>
            <person name="Raoult D."/>
            <person name="La Scola B."/>
        </authorList>
    </citation>
    <scope>NUCLEOTIDE SEQUENCE [LARGE SCALE GENOMIC DNA]</scope>
    <source>
        <strain evidence="2">Soda lake</strain>
    </source>
</reference>
<name>A0A6N1NX10_9VIRU</name>
<sequence>MDELVPTIKKFDYYYINCPDGELKFKYEDVYNCVNIKDTLMDLVWFPKENTFGSKDTITIVYSIQIVKKILPLIRQGIIYNVENPQEKQELIFLIEYLAMNNNHWISLGGCLKNGTMDVFGKRILNVPLYFDTSMTAFDKKKQTLIAENIRDLVVKELKKISIDSNVGLLPNQDDMSLKKEAVVRKATDLYYISKSIEHEYIIFSVKRTLHIQMTVPSVKKVYIGSDHKPSKTNIEDVLIVQYSYYNYKVIKDEFGQFIITCISRPKDECPRWNIEKREILTRRKIKSQE</sequence>
<dbReference type="Pfam" id="PF19184">
    <property type="entry name" value="DUF5866"/>
    <property type="match status" value="1"/>
</dbReference>